<evidence type="ECO:0000313" key="2">
    <source>
        <dbReference type="Proteomes" id="UP000198420"/>
    </source>
</evidence>
<protein>
    <submittedName>
        <fullName evidence="1">Uncharacterized protein</fullName>
    </submittedName>
</protein>
<sequence length="84" mass="9183">MARDLARHIGAGDVDFAKLRWLVPADQLKALERPLGDAFRAAINDDRVQDAIAVSPHDMIDVMTRLDAAIRGGRLIGFFDANAP</sequence>
<keyword evidence="2" id="KW-1185">Reference proteome</keyword>
<reference evidence="2" key="1">
    <citation type="submission" date="2017-06" db="EMBL/GenBank/DDBJ databases">
        <authorList>
            <person name="Varghese N."/>
            <person name="Submissions S."/>
        </authorList>
    </citation>
    <scope>NUCLEOTIDE SEQUENCE [LARGE SCALE GENOMIC DNA]</scope>
    <source>
        <strain evidence="2">DSM 44485</strain>
    </source>
</reference>
<name>A0A238ZZU5_9ACTN</name>
<dbReference type="RefSeq" id="WP_143227182.1">
    <property type="nucleotide sequence ID" value="NZ_FZNP01000008.1"/>
</dbReference>
<organism evidence="1 2">
    <name type="scientific">Actinomadura mexicana</name>
    <dbReference type="NCBI Taxonomy" id="134959"/>
    <lineage>
        <taxon>Bacteria</taxon>
        <taxon>Bacillati</taxon>
        <taxon>Actinomycetota</taxon>
        <taxon>Actinomycetes</taxon>
        <taxon>Streptosporangiales</taxon>
        <taxon>Thermomonosporaceae</taxon>
        <taxon>Actinomadura</taxon>
    </lineage>
</organism>
<proteinExistence type="predicted"/>
<dbReference type="Proteomes" id="UP000198420">
    <property type="component" value="Unassembled WGS sequence"/>
</dbReference>
<accession>A0A238ZZU5</accession>
<gene>
    <name evidence="1" type="ORF">SAMN06265355_10869</name>
</gene>
<evidence type="ECO:0000313" key="1">
    <source>
        <dbReference type="EMBL" id="SNR88294.1"/>
    </source>
</evidence>
<dbReference type="AlphaFoldDB" id="A0A238ZZU5"/>
<dbReference type="EMBL" id="FZNP01000008">
    <property type="protein sequence ID" value="SNR88294.1"/>
    <property type="molecule type" value="Genomic_DNA"/>
</dbReference>